<dbReference type="OrthoDB" id="2195431at2759"/>
<evidence type="ECO:0000256" key="3">
    <source>
        <dbReference type="ARBA" id="ARBA00022741"/>
    </source>
</evidence>
<dbReference type="STRING" id="92696.A0A4R0R9Z4"/>
<dbReference type="GO" id="GO:0005524">
    <property type="term" value="F:ATP binding"/>
    <property type="evidence" value="ECO:0007669"/>
    <property type="project" value="UniProtKB-KW"/>
</dbReference>
<dbReference type="SMART" id="SM00382">
    <property type="entry name" value="AAA"/>
    <property type="match status" value="1"/>
</dbReference>
<keyword evidence="2" id="KW-0235">DNA replication</keyword>
<evidence type="ECO:0000256" key="7">
    <source>
        <dbReference type="ARBA" id="ARBA00023306"/>
    </source>
</evidence>
<reference evidence="11 12" key="1">
    <citation type="submission" date="2018-11" db="EMBL/GenBank/DDBJ databases">
        <title>Genome assembly of Steccherinum ochraceum LE-BIN_3174, the white-rot fungus of the Steccherinaceae family (The Residual Polyporoid clade, Polyporales, Basidiomycota).</title>
        <authorList>
            <person name="Fedorova T.V."/>
            <person name="Glazunova O.A."/>
            <person name="Landesman E.O."/>
            <person name="Moiseenko K.V."/>
            <person name="Psurtseva N.V."/>
            <person name="Savinova O.S."/>
            <person name="Shakhova N.V."/>
            <person name="Tyazhelova T.V."/>
            <person name="Vasina D.V."/>
        </authorList>
    </citation>
    <scope>NUCLEOTIDE SEQUENCE [LARGE SCALE GENOMIC DNA]</scope>
    <source>
        <strain evidence="11 12">LE-BIN_3174</strain>
    </source>
</reference>
<keyword evidence="12" id="KW-1185">Reference proteome</keyword>
<feature type="compositionally biased region" description="Low complexity" evidence="9">
    <location>
        <begin position="87"/>
        <end position="99"/>
    </location>
</feature>
<dbReference type="GO" id="GO:0005634">
    <property type="term" value="C:nucleus"/>
    <property type="evidence" value="ECO:0007669"/>
    <property type="project" value="UniProtKB-SubCell"/>
</dbReference>
<dbReference type="InterPro" id="IPR003959">
    <property type="entry name" value="ATPase_AAA_core"/>
</dbReference>
<comment type="subcellular location">
    <subcellularLocation>
        <location evidence="1">Nucleus</location>
    </subcellularLocation>
</comment>
<evidence type="ECO:0000313" key="11">
    <source>
        <dbReference type="EMBL" id="TCD63546.1"/>
    </source>
</evidence>
<dbReference type="EMBL" id="RWJN01000290">
    <property type="protein sequence ID" value="TCD63546.1"/>
    <property type="molecule type" value="Genomic_DNA"/>
</dbReference>
<evidence type="ECO:0000256" key="4">
    <source>
        <dbReference type="ARBA" id="ARBA00022840"/>
    </source>
</evidence>
<keyword evidence="5" id="KW-0238">DNA-binding</keyword>
<gene>
    <name evidence="11" type="ORF">EIP91_005292</name>
</gene>
<dbReference type="InterPro" id="IPR047854">
    <property type="entry name" value="RFC_lid"/>
</dbReference>
<keyword evidence="4" id="KW-0067">ATP-binding</keyword>
<dbReference type="GO" id="GO:0006260">
    <property type="term" value="P:DNA replication"/>
    <property type="evidence" value="ECO:0007669"/>
    <property type="project" value="UniProtKB-KW"/>
</dbReference>
<dbReference type="CDD" id="cd18140">
    <property type="entry name" value="HLD_clamp_RFC"/>
    <property type="match status" value="1"/>
</dbReference>
<accession>A0A4R0R9Z4</accession>
<feature type="compositionally biased region" description="Polar residues" evidence="9">
    <location>
        <begin position="75"/>
        <end position="86"/>
    </location>
</feature>
<dbReference type="Pfam" id="PF00004">
    <property type="entry name" value="AAA"/>
    <property type="match status" value="1"/>
</dbReference>
<dbReference type="GO" id="GO:0016887">
    <property type="term" value="F:ATP hydrolysis activity"/>
    <property type="evidence" value="ECO:0007669"/>
    <property type="project" value="InterPro"/>
</dbReference>
<dbReference type="Gene3D" id="1.10.8.60">
    <property type="match status" value="1"/>
</dbReference>
<dbReference type="InterPro" id="IPR053016">
    <property type="entry name" value="CTF18-RFC_complex"/>
</dbReference>
<comment type="similarity">
    <text evidence="8">Belongs to the activator 1 small subunits family. CTF18 subfamily.</text>
</comment>
<dbReference type="Gene3D" id="3.40.50.300">
    <property type="entry name" value="P-loop containing nucleotide triphosphate hydrolases"/>
    <property type="match status" value="1"/>
</dbReference>
<evidence type="ECO:0000256" key="2">
    <source>
        <dbReference type="ARBA" id="ARBA00022705"/>
    </source>
</evidence>
<keyword evidence="3" id="KW-0547">Nucleotide-binding</keyword>
<dbReference type="CDD" id="cd00009">
    <property type="entry name" value="AAA"/>
    <property type="match status" value="1"/>
</dbReference>
<dbReference type="InterPro" id="IPR027417">
    <property type="entry name" value="P-loop_NTPase"/>
</dbReference>
<protein>
    <recommendedName>
        <fullName evidence="10">AAA+ ATPase domain-containing protein</fullName>
    </recommendedName>
</protein>
<dbReference type="PANTHER" id="PTHR46765:SF1">
    <property type="entry name" value="P-LOOP CONTAINING NUCLEOSIDE TRIPHOSPHATE HYDROLASES SUPERFAMILY PROTEIN"/>
    <property type="match status" value="1"/>
</dbReference>
<comment type="caution">
    <text evidence="11">The sequence shown here is derived from an EMBL/GenBank/DDBJ whole genome shotgun (WGS) entry which is preliminary data.</text>
</comment>
<dbReference type="InterPro" id="IPR003593">
    <property type="entry name" value="AAA+_ATPase"/>
</dbReference>
<evidence type="ECO:0000256" key="9">
    <source>
        <dbReference type="SAM" id="MobiDB-lite"/>
    </source>
</evidence>
<feature type="region of interest" description="Disordered" evidence="9">
    <location>
        <begin position="1"/>
        <end position="119"/>
    </location>
</feature>
<evidence type="ECO:0000256" key="6">
    <source>
        <dbReference type="ARBA" id="ARBA00023242"/>
    </source>
</evidence>
<dbReference type="Proteomes" id="UP000292702">
    <property type="component" value="Unassembled WGS sequence"/>
</dbReference>
<dbReference type="SUPFAM" id="SSF52540">
    <property type="entry name" value="P-loop containing nucleoside triphosphate hydrolases"/>
    <property type="match status" value="1"/>
</dbReference>
<evidence type="ECO:0000256" key="8">
    <source>
        <dbReference type="ARBA" id="ARBA00043975"/>
    </source>
</evidence>
<dbReference type="AlphaFoldDB" id="A0A4R0R9Z4"/>
<dbReference type="PANTHER" id="PTHR46765">
    <property type="entry name" value="P-LOOP CONTAINING NUCLEOSIDE TRIPHOSPHATE HYDROLASES SUPERFAMILY PROTEIN"/>
    <property type="match status" value="1"/>
</dbReference>
<evidence type="ECO:0000313" key="12">
    <source>
        <dbReference type="Proteomes" id="UP000292702"/>
    </source>
</evidence>
<keyword evidence="7" id="KW-0131">Cell cycle</keyword>
<organism evidence="11 12">
    <name type="scientific">Steccherinum ochraceum</name>
    <dbReference type="NCBI Taxonomy" id="92696"/>
    <lineage>
        <taxon>Eukaryota</taxon>
        <taxon>Fungi</taxon>
        <taxon>Dikarya</taxon>
        <taxon>Basidiomycota</taxon>
        <taxon>Agaricomycotina</taxon>
        <taxon>Agaricomycetes</taxon>
        <taxon>Polyporales</taxon>
        <taxon>Steccherinaceae</taxon>
        <taxon>Steccherinum</taxon>
    </lineage>
</organism>
<evidence type="ECO:0000256" key="5">
    <source>
        <dbReference type="ARBA" id="ARBA00023125"/>
    </source>
</evidence>
<name>A0A4R0R9Z4_9APHY</name>
<feature type="domain" description="AAA+ ATPase" evidence="10">
    <location>
        <begin position="260"/>
        <end position="399"/>
    </location>
</feature>
<dbReference type="GO" id="GO:0003677">
    <property type="term" value="F:DNA binding"/>
    <property type="evidence" value="ECO:0007669"/>
    <property type="project" value="UniProtKB-KW"/>
</dbReference>
<feature type="compositionally biased region" description="Basic and acidic residues" evidence="9">
    <location>
        <begin position="45"/>
        <end position="55"/>
    </location>
</feature>
<sequence>MFGEPSSLLGGTLLATPSDDDVGAPATGRQEVDAFVLGGLLGGEEPEKPTEDHGFGDPGLLGDAFQPTGLLTEESPASGSSNDLQPTSQTQDTATQDSQELLDPRPLGLPSVVARSTSGPTILSPSIRATSYDGTPVYLRRKPRKFESTVLNPTSTRSQGVGKLLDVPMHRLMDELSATTAAKLSLHDQPVASTSAVSPESTMWVDRYRPQRYMDLVGDDRVHREVMAWVKEWDFCVFGSKKGKKRARDDEKQDEYRRPNEKLLLISGPPGLGKTTLAHIVAKQAGDARSASAVDDRIRPALETGSMIGSSKPILVVIDEIDGATGGSDNSGGFIHKLISLTYDIPRKKGRSKKEQTARPLLRPIVCICNDLYASSLSKLRPHARIIRFSRPNDLHLVRRLRTICETEGLKAESRALSALVGLAQGDWRGCLNTLQLIKARNKVVTESIVRKATAGMKEADMSQLAVLNDLFTPMSRKRAKELGVTEEEEARYVTRLSREVEGSGSMDRIAIGCFEHYANLRRHDANFSRYLKANEWLSTYDVMSGQMWAEREYASMQYLPYLLVPFYPLFQERGGPKVERPKVDWEQHTITKTNEEIFKSLAGGLRTACTRHGGAYRHFTSDVILQLEFTPFINRIISPPLRPVNRQVIKPDEKALLDRLVDIMVSLELRFVQDKTEEGQLMYRLDPPIDVFVTYDGKRASDIAVSRYAVRHLVASEIDAKFIHREAEFVEKTKETKKRSFFNANKDEAEGQPEGDGKLMAGEAPDHLVTKRAKTDNGIVEKAAVDFFGRPIVQSASSTKPASTTGRASKKREGIVFKFREGNSAAVRRPVKVSSFL</sequence>
<evidence type="ECO:0000256" key="1">
    <source>
        <dbReference type="ARBA" id="ARBA00004123"/>
    </source>
</evidence>
<proteinExistence type="inferred from homology"/>
<evidence type="ECO:0000259" key="10">
    <source>
        <dbReference type="SMART" id="SM00382"/>
    </source>
</evidence>
<keyword evidence="6" id="KW-0539">Nucleus</keyword>